<protein>
    <submittedName>
        <fullName evidence="1">Uncharacterized protein</fullName>
    </submittedName>
</protein>
<gene>
    <name evidence="1" type="ORF">CVP04_08610</name>
</gene>
<name>A0A2M8RUL5_9PAST</name>
<dbReference type="EMBL" id="PHGZ01000019">
    <property type="protein sequence ID" value="PJG82592.1"/>
    <property type="molecule type" value="Genomic_DNA"/>
</dbReference>
<proteinExistence type="predicted"/>
<reference evidence="1 2" key="1">
    <citation type="submission" date="2017-11" db="EMBL/GenBank/DDBJ databases">
        <title>Reclassification of Bisgaard taxon 5 as Caviibacterium pharyngocola gen. nov., sp. nov.</title>
        <authorList>
            <person name="Christensen H."/>
        </authorList>
    </citation>
    <scope>NUCLEOTIDE SEQUENCE [LARGE SCALE GENOMIC DNA]</scope>
    <source>
        <strain evidence="1 2">7_3</strain>
    </source>
</reference>
<evidence type="ECO:0000313" key="2">
    <source>
        <dbReference type="Proteomes" id="UP000230282"/>
    </source>
</evidence>
<dbReference type="AlphaFoldDB" id="A0A2M8RUL5"/>
<organism evidence="1 2">
    <name type="scientific">Caviibacterium pharyngocola</name>
    <dbReference type="NCBI Taxonomy" id="28159"/>
    <lineage>
        <taxon>Bacteria</taxon>
        <taxon>Pseudomonadati</taxon>
        <taxon>Pseudomonadota</taxon>
        <taxon>Gammaproteobacteria</taxon>
        <taxon>Pasteurellales</taxon>
        <taxon>Pasteurellaceae</taxon>
        <taxon>Caviibacterium</taxon>
    </lineage>
</organism>
<evidence type="ECO:0000313" key="1">
    <source>
        <dbReference type="EMBL" id="PJG82592.1"/>
    </source>
</evidence>
<dbReference type="Proteomes" id="UP000230282">
    <property type="component" value="Unassembled WGS sequence"/>
</dbReference>
<comment type="caution">
    <text evidence="1">The sequence shown here is derived from an EMBL/GenBank/DDBJ whole genome shotgun (WGS) entry which is preliminary data.</text>
</comment>
<accession>A0A2M8RUL5</accession>
<sequence>MEYLSITRSILQPRTWENSYLMLRKPEFEGDENGSIIYSLPLDFSGYVEVYFWRGVFEWRIVDINKVIIDSFNAQYGSPEIALTDALLFCKQKEFI</sequence>
<keyword evidence="2" id="KW-1185">Reference proteome</keyword>
<dbReference type="RefSeq" id="WP_100297103.1">
    <property type="nucleotide sequence ID" value="NZ_PHGZ01000019.1"/>
</dbReference>